<organism evidence="2 3">
    <name type="scientific">Hymenobacter lutimineralis</name>
    <dbReference type="NCBI Taxonomy" id="2606448"/>
    <lineage>
        <taxon>Bacteria</taxon>
        <taxon>Pseudomonadati</taxon>
        <taxon>Bacteroidota</taxon>
        <taxon>Cytophagia</taxon>
        <taxon>Cytophagales</taxon>
        <taxon>Hymenobacteraceae</taxon>
        <taxon>Hymenobacter</taxon>
    </lineage>
</organism>
<keyword evidence="1" id="KW-0812">Transmembrane</keyword>
<dbReference type="Proteomes" id="UP000322791">
    <property type="component" value="Unassembled WGS sequence"/>
</dbReference>
<accession>A0A5D6UXK3</accession>
<proteinExistence type="predicted"/>
<dbReference type="AlphaFoldDB" id="A0A5D6UXK3"/>
<feature type="transmembrane region" description="Helical" evidence="1">
    <location>
        <begin position="20"/>
        <end position="40"/>
    </location>
</feature>
<keyword evidence="1" id="KW-0472">Membrane</keyword>
<comment type="caution">
    <text evidence="2">The sequence shown here is derived from an EMBL/GenBank/DDBJ whole genome shotgun (WGS) entry which is preliminary data.</text>
</comment>
<feature type="transmembrane region" description="Helical" evidence="1">
    <location>
        <begin position="242"/>
        <end position="266"/>
    </location>
</feature>
<gene>
    <name evidence="2" type="ORF">FY528_14075</name>
</gene>
<sequence>MQRGLSAYLRLRGRTLGRQVLEVGWWRLALLLPLLLAAVARALTVLASHATAHWLVPLLVLLMLAGTHRRRPDVPFLALSAPYFRGWLAVEYTLLALPAALVLLGFRQAGTAGLTLLVAAAVGWMPPAQARAARHRQPAVFRSEALELVGGFRQTGAWFWWLGLLGAAAWGQRYPVVPALAIGGWVLVLAGCYGTPEPWPLLLPALRGPASWLGRRCALALAYYGLTAAPFVWLLGTGATGSGGAAVAALLGAVLVTMVVLARYAFYPNALLVRLTQGLVLAVAVLLTGHPVYPSLLLVAFFGLIWKSRRQLSRFRYD</sequence>
<evidence type="ECO:0000256" key="1">
    <source>
        <dbReference type="SAM" id="Phobius"/>
    </source>
</evidence>
<keyword evidence="1" id="KW-1133">Transmembrane helix</keyword>
<dbReference type="EMBL" id="VTHL01000015">
    <property type="protein sequence ID" value="TYZ07820.1"/>
    <property type="molecule type" value="Genomic_DNA"/>
</dbReference>
<keyword evidence="3" id="KW-1185">Reference proteome</keyword>
<protein>
    <submittedName>
        <fullName evidence="2">Uncharacterized protein</fullName>
    </submittedName>
</protein>
<evidence type="ECO:0000313" key="2">
    <source>
        <dbReference type="EMBL" id="TYZ07820.1"/>
    </source>
</evidence>
<feature type="transmembrane region" description="Helical" evidence="1">
    <location>
        <begin position="46"/>
        <end position="65"/>
    </location>
</feature>
<reference evidence="2 3" key="1">
    <citation type="submission" date="2019-08" db="EMBL/GenBank/DDBJ databases">
        <authorList>
            <person name="Seo M.-J."/>
        </authorList>
    </citation>
    <scope>NUCLEOTIDE SEQUENCE [LARGE SCALE GENOMIC DNA]</scope>
    <source>
        <strain evidence="2 3">KIGAM108</strain>
    </source>
</reference>
<feature type="transmembrane region" description="Helical" evidence="1">
    <location>
        <begin position="278"/>
        <end position="306"/>
    </location>
</feature>
<dbReference type="RefSeq" id="WP_149071669.1">
    <property type="nucleotide sequence ID" value="NZ_VTHL01000015.1"/>
</dbReference>
<feature type="transmembrane region" description="Helical" evidence="1">
    <location>
        <begin position="176"/>
        <end position="196"/>
    </location>
</feature>
<feature type="transmembrane region" description="Helical" evidence="1">
    <location>
        <begin position="151"/>
        <end position="170"/>
    </location>
</feature>
<feature type="transmembrane region" description="Helical" evidence="1">
    <location>
        <begin position="217"/>
        <end position="236"/>
    </location>
</feature>
<name>A0A5D6UXK3_9BACT</name>
<feature type="transmembrane region" description="Helical" evidence="1">
    <location>
        <begin position="112"/>
        <end position="130"/>
    </location>
</feature>
<evidence type="ECO:0000313" key="3">
    <source>
        <dbReference type="Proteomes" id="UP000322791"/>
    </source>
</evidence>